<comment type="caution">
    <text evidence="2">The sequence shown here is derived from an EMBL/GenBank/DDBJ whole genome shotgun (WGS) entry which is preliminary data.</text>
</comment>
<dbReference type="EMBL" id="JARAKH010000018">
    <property type="protein sequence ID" value="KAK8395165.1"/>
    <property type="molecule type" value="Genomic_DNA"/>
</dbReference>
<evidence type="ECO:0000256" key="1">
    <source>
        <dbReference type="SAM" id="MobiDB-lite"/>
    </source>
</evidence>
<keyword evidence="3" id="KW-1185">Reference proteome</keyword>
<evidence type="ECO:0000313" key="2">
    <source>
        <dbReference type="EMBL" id="KAK8395165.1"/>
    </source>
</evidence>
<feature type="compositionally biased region" description="Polar residues" evidence="1">
    <location>
        <begin position="34"/>
        <end position="44"/>
    </location>
</feature>
<reference evidence="2 3" key="1">
    <citation type="submission" date="2023-03" db="EMBL/GenBank/DDBJ databases">
        <title>High-quality genome of Scylla paramamosain provides insights in environmental adaptation.</title>
        <authorList>
            <person name="Zhang L."/>
        </authorList>
    </citation>
    <scope>NUCLEOTIDE SEQUENCE [LARGE SCALE GENOMIC DNA]</scope>
    <source>
        <strain evidence="2">LZ_2023a</strain>
        <tissue evidence="2">Muscle</tissue>
    </source>
</reference>
<dbReference type="AlphaFoldDB" id="A0AAW0U633"/>
<proteinExistence type="predicted"/>
<dbReference type="Proteomes" id="UP001487740">
    <property type="component" value="Unassembled WGS sequence"/>
</dbReference>
<evidence type="ECO:0000313" key="3">
    <source>
        <dbReference type="Proteomes" id="UP001487740"/>
    </source>
</evidence>
<sequence length="94" mass="10001">MPEWRGAAGVGAWGRGRGRGWGRYPPLTPLPDANASTTPSTQPPTHLFSPISPLPTKPEHKGHATWMGSVLLTCVKNQAAANQSEAIGDKDKEC</sequence>
<accession>A0AAW0U633</accession>
<feature type="region of interest" description="Disordered" evidence="1">
    <location>
        <begin position="1"/>
        <end position="62"/>
    </location>
</feature>
<organism evidence="2 3">
    <name type="scientific">Scylla paramamosain</name>
    <name type="common">Mud crab</name>
    <dbReference type="NCBI Taxonomy" id="85552"/>
    <lineage>
        <taxon>Eukaryota</taxon>
        <taxon>Metazoa</taxon>
        <taxon>Ecdysozoa</taxon>
        <taxon>Arthropoda</taxon>
        <taxon>Crustacea</taxon>
        <taxon>Multicrustacea</taxon>
        <taxon>Malacostraca</taxon>
        <taxon>Eumalacostraca</taxon>
        <taxon>Eucarida</taxon>
        <taxon>Decapoda</taxon>
        <taxon>Pleocyemata</taxon>
        <taxon>Brachyura</taxon>
        <taxon>Eubrachyura</taxon>
        <taxon>Portunoidea</taxon>
        <taxon>Portunidae</taxon>
        <taxon>Portuninae</taxon>
        <taxon>Scylla</taxon>
    </lineage>
</organism>
<feature type="compositionally biased region" description="Gly residues" evidence="1">
    <location>
        <begin position="8"/>
        <end position="21"/>
    </location>
</feature>
<name>A0AAW0U633_SCYPA</name>
<protein>
    <submittedName>
        <fullName evidence="2">Uncharacterized protein</fullName>
    </submittedName>
</protein>
<gene>
    <name evidence="2" type="ORF">O3P69_006126</name>
</gene>